<evidence type="ECO:0000256" key="2">
    <source>
        <dbReference type="ARBA" id="ARBA00023054"/>
    </source>
</evidence>
<dbReference type="AlphaFoldDB" id="A0AAN7RYN8"/>
<dbReference type="Proteomes" id="UP001333110">
    <property type="component" value="Unassembled WGS sequence"/>
</dbReference>
<reference evidence="7 8" key="1">
    <citation type="journal article" date="2023" name="J. Hered.">
        <title>Chromosome-level genome of the wood stork (Mycteria americana) provides insight into avian chromosome evolution.</title>
        <authorList>
            <person name="Flamio R. Jr."/>
            <person name="Ramstad K.M."/>
        </authorList>
    </citation>
    <scope>NUCLEOTIDE SEQUENCE [LARGE SCALE GENOMIC DNA]</scope>
    <source>
        <strain evidence="7">JAX WOST 10</strain>
    </source>
</reference>
<sequence>MASEIEEPGGREAQTVCEALGRYEDTLRGAVREIHVDIQVFKQGVGRQVEEVLRLASPLAHTVSELQQENRRLRAQLERLSRQVEALGRSAGLPQEWADEAAGSPPAAGPGAPGQVSAGGRFSSHAKLAVAGRSQNWLDGQAQRVVGNGVYSSWRPVTSRVPQGSVLGPLLFTIFINDLDEGIECTLSQFADDTKLCGSVDLLEGRKALQRDLDRLDRWAEVSCMGFNKAKCQVLHLGHSNPMQRYRLGEEWLESCPAEKDLGVLVDSHLSMSQQCAQVAKKANGILACIKNSVASRTREVIVPLHSALSVDLDDHHKPEFRRVFSSSIIENGHQSSSGQSKVSHELTSFHMSDSSPEAHAPAVTLQMPHLPVTAVTRISEKFSGETICSTGTTNASAGLLGQSKSKNAMAVKTSNQSENTTSVTKSVSAVSYGTSSGTKTGESATDSYCDVTPSSHSSPPIVHRQVERRRELVRSQTLPRTTGTQARKALFEKFEHDGGKGKGESRAKLKRSQSFGVASASSIKQILLDWCRSKTIGYKHIDLQNFSSSWNDGMAFCALVHSFFPEAFDYNKLDPANRKQNFELAFTMAEKMAHCDRLIEVDDMMMMGHKPDPMCVFTYVQSLYNHLRRFE</sequence>
<feature type="region of interest" description="Disordered" evidence="5">
    <location>
        <begin position="99"/>
        <end position="120"/>
    </location>
</feature>
<name>A0AAN7RYN8_MYCAM</name>
<dbReference type="InterPro" id="IPR001715">
    <property type="entry name" value="CH_dom"/>
</dbReference>
<proteinExistence type="inferred from homology"/>
<feature type="compositionally biased region" description="Polar residues" evidence="5">
    <location>
        <begin position="433"/>
        <end position="459"/>
    </location>
</feature>
<organism evidence="7 8">
    <name type="scientific">Mycteria americana</name>
    <name type="common">Wood stork</name>
    <dbReference type="NCBI Taxonomy" id="33587"/>
    <lineage>
        <taxon>Eukaryota</taxon>
        <taxon>Metazoa</taxon>
        <taxon>Chordata</taxon>
        <taxon>Craniata</taxon>
        <taxon>Vertebrata</taxon>
        <taxon>Euteleostomi</taxon>
        <taxon>Archelosauria</taxon>
        <taxon>Archosauria</taxon>
        <taxon>Dinosauria</taxon>
        <taxon>Saurischia</taxon>
        <taxon>Theropoda</taxon>
        <taxon>Coelurosauria</taxon>
        <taxon>Aves</taxon>
        <taxon>Neognathae</taxon>
        <taxon>Neoaves</taxon>
        <taxon>Aequornithes</taxon>
        <taxon>Ciconiiformes</taxon>
        <taxon>Ciconiidae</taxon>
        <taxon>Mycteria</taxon>
    </lineage>
</organism>
<keyword evidence="2 4" id="KW-0175">Coiled coil</keyword>
<evidence type="ECO:0000256" key="5">
    <source>
        <dbReference type="SAM" id="MobiDB-lite"/>
    </source>
</evidence>
<evidence type="ECO:0000256" key="1">
    <source>
        <dbReference type="ARBA" id="ARBA00022553"/>
    </source>
</evidence>
<feature type="compositionally biased region" description="Low complexity" evidence="5">
    <location>
        <begin position="101"/>
        <end position="120"/>
    </location>
</feature>
<dbReference type="SMART" id="SM00033">
    <property type="entry name" value="CH"/>
    <property type="match status" value="1"/>
</dbReference>
<feature type="domain" description="Calponin-homology (CH)" evidence="6">
    <location>
        <begin position="522"/>
        <end position="629"/>
    </location>
</feature>
<dbReference type="CDD" id="cd21261">
    <property type="entry name" value="CH_SMTNL2"/>
    <property type="match status" value="1"/>
</dbReference>
<evidence type="ECO:0000256" key="4">
    <source>
        <dbReference type="SAM" id="Coils"/>
    </source>
</evidence>
<dbReference type="EMBL" id="JAUNZN010000015">
    <property type="protein sequence ID" value="KAK4812313.1"/>
    <property type="molecule type" value="Genomic_DNA"/>
</dbReference>
<dbReference type="SUPFAM" id="SSF47576">
    <property type="entry name" value="Calponin-homology domain, CH-domain"/>
    <property type="match status" value="1"/>
</dbReference>
<dbReference type="InterPro" id="IPR036872">
    <property type="entry name" value="CH_dom_sf"/>
</dbReference>
<comment type="caution">
    <text evidence="7">The sequence shown here is derived from an EMBL/GenBank/DDBJ whole genome shotgun (WGS) entry which is preliminary data.</text>
</comment>
<protein>
    <recommendedName>
        <fullName evidence="6">Calponin-homology (CH) domain-containing protein</fullName>
    </recommendedName>
</protein>
<dbReference type="PROSITE" id="PS50021">
    <property type="entry name" value="CH"/>
    <property type="match status" value="1"/>
</dbReference>
<keyword evidence="8" id="KW-1185">Reference proteome</keyword>
<dbReference type="Pfam" id="PF00078">
    <property type="entry name" value="RVT_1"/>
    <property type="match status" value="1"/>
</dbReference>
<keyword evidence="1" id="KW-0597">Phosphoprotein</keyword>
<dbReference type="Pfam" id="PF00307">
    <property type="entry name" value="CH"/>
    <property type="match status" value="1"/>
</dbReference>
<dbReference type="CDD" id="cd14686">
    <property type="entry name" value="bZIP"/>
    <property type="match status" value="1"/>
</dbReference>
<gene>
    <name evidence="7" type="ORF">QYF61_017090</name>
</gene>
<evidence type="ECO:0000313" key="8">
    <source>
        <dbReference type="Proteomes" id="UP001333110"/>
    </source>
</evidence>
<feature type="region of interest" description="Disordered" evidence="5">
    <location>
        <begin position="432"/>
        <end position="464"/>
    </location>
</feature>
<evidence type="ECO:0000256" key="3">
    <source>
        <dbReference type="ARBA" id="ARBA00061655"/>
    </source>
</evidence>
<dbReference type="InterPro" id="IPR000477">
    <property type="entry name" value="RT_dom"/>
</dbReference>
<evidence type="ECO:0000313" key="7">
    <source>
        <dbReference type="EMBL" id="KAK4812313.1"/>
    </source>
</evidence>
<dbReference type="FunFam" id="1.10.418.10:FF:000009">
    <property type="entry name" value="smoothelin isoform X2"/>
    <property type="match status" value="1"/>
</dbReference>
<comment type="similarity">
    <text evidence="3">Belongs to the smoothelin family.</text>
</comment>
<dbReference type="Gene3D" id="1.10.418.10">
    <property type="entry name" value="Calponin-like domain"/>
    <property type="match status" value="1"/>
</dbReference>
<evidence type="ECO:0000259" key="6">
    <source>
        <dbReference type="PROSITE" id="PS50021"/>
    </source>
</evidence>
<feature type="coiled-coil region" evidence="4">
    <location>
        <begin position="63"/>
        <end position="90"/>
    </location>
</feature>
<accession>A0AAN7RYN8</accession>
<dbReference type="PANTHER" id="PTHR33332">
    <property type="entry name" value="REVERSE TRANSCRIPTASE DOMAIN-CONTAINING PROTEIN"/>
    <property type="match status" value="1"/>
</dbReference>